<keyword evidence="2" id="KW-1133">Transmembrane helix</keyword>
<keyword evidence="3" id="KW-0732">Signal</keyword>
<dbReference type="AlphaFoldDB" id="A0AAW0ZNX1"/>
<feature type="region of interest" description="Disordered" evidence="1">
    <location>
        <begin position="168"/>
        <end position="191"/>
    </location>
</feature>
<proteinExistence type="predicted"/>
<evidence type="ECO:0000256" key="1">
    <source>
        <dbReference type="SAM" id="MobiDB-lite"/>
    </source>
</evidence>
<comment type="caution">
    <text evidence="4">The sequence shown here is derived from an EMBL/GenBank/DDBJ whole genome shotgun (WGS) entry which is preliminary data.</text>
</comment>
<feature type="compositionally biased region" description="Basic and acidic residues" evidence="1">
    <location>
        <begin position="171"/>
        <end position="184"/>
    </location>
</feature>
<feature type="region of interest" description="Disordered" evidence="1">
    <location>
        <begin position="274"/>
        <end position="314"/>
    </location>
</feature>
<keyword evidence="5" id="KW-1185">Reference proteome</keyword>
<keyword evidence="2" id="KW-0812">Transmembrane</keyword>
<feature type="compositionally biased region" description="Polar residues" evidence="1">
    <location>
        <begin position="84"/>
        <end position="97"/>
    </location>
</feature>
<sequence>MAHTDDAMTLHWWMHWFWVTAQFLVILGSPVPSSTAEPRGGQVQDRLSTESTSEVAATESERPPDPRQSFRVAKAIGLHPPTNAAVTSDRQPSTASAPTEDYHGASVVETSTSPMDDYHGGNASSAVNVDTARSFTPPFHADGVDRVRNPATKKDSKITWILTTNKTGGRSKYEQQEGKVDENGNRNASADQVEDLTVLPLEEEVSRIRLVLNKTKSSSLLSSSSSSFSSSAGGPSLRTFNRSDDVEINEEFIEPQLFATAASILEVGVSESTRSSRARSAFPQNIERNQVQEDQFTDCNESNSKNSKQEGGSRSTVDIAAITGSCLATVVLLSTMGSLGFIMYRRRYLNPPQTLNSDKCSNPDSSGYIDDSTIRDNSEEMYSLDNDSFLNSLEAMTIQNYWTDSVKHTKL</sequence>
<feature type="signal peptide" evidence="3">
    <location>
        <begin position="1"/>
        <end position="28"/>
    </location>
</feature>
<name>A0AAW0ZNX1_9HYME</name>
<gene>
    <name evidence="4" type="ORF">QLX08_008281</name>
</gene>
<evidence type="ECO:0000313" key="4">
    <source>
        <dbReference type="EMBL" id="KAK9298378.1"/>
    </source>
</evidence>
<feature type="compositionally biased region" description="Low complexity" evidence="1">
    <location>
        <begin position="49"/>
        <end position="58"/>
    </location>
</feature>
<organism evidence="4 5">
    <name type="scientific">Tetragonisca angustula</name>
    <dbReference type="NCBI Taxonomy" id="166442"/>
    <lineage>
        <taxon>Eukaryota</taxon>
        <taxon>Metazoa</taxon>
        <taxon>Ecdysozoa</taxon>
        <taxon>Arthropoda</taxon>
        <taxon>Hexapoda</taxon>
        <taxon>Insecta</taxon>
        <taxon>Pterygota</taxon>
        <taxon>Neoptera</taxon>
        <taxon>Endopterygota</taxon>
        <taxon>Hymenoptera</taxon>
        <taxon>Apocrita</taxon>
        <taxon>Aculeata</taxon>
        <taxon>Apoidea</taxon>
        <taxon>Anthophila</taxon>
        <taxon>Apidae</taxon>
        <taxon>Tetragonisca</taxon>
    </lineage>
</organism>
<dbReference type="Proteomes" id="UP001432146">
    <property type="component" value="Unassembled WGS sequence"/>
</dbReference>
<feature type="chain" id="PRO_5043968166" evidence="3">
    <location>
        <begin position="29"/>
        <end position="411"/>
    </location>
</feature>
<accession>A0AAW0ZNX1</accession>
<feature type="transmembrane region" description="Helical" evidence="2">
    <location>
        <begin position="319"/>
        <end position="344"/>
    </location>
</feature>
<evidence type="ECO:0000256" key="2">
    <source>
        <dbReference type="SAM" id="Phobius"/>
    </source>
</evidence>
<feature type="compositionally biased region" description="Polar residues" evidence="1">
    <location>
        <begin position="282"/>
        <end position="314"/>
    </location>
</feature>
<dbReference type="EMBL" id="JAWNGG020000175">
    <property type="protein sequence ID" value="KAK9298378.1"/>
    <property type="molecule type" value="Genomic_DNA"/>
</dbReference>
<evidence type="ECO:0000256" key="3">
    <source>
        <dbReference type="SAM" id="SignalP"/>
    </source>
</evidence>
<reference evidence="4 5" key="1">
    <citation type="submission" date="2024-05" db="EMBL/GenBank/DDBJ databases">
        <title>The nuclear and mitochondrial genome assemblies of Tetragonisca angustula (Apidae: Meliponini), a tiny yet remarkable pollinator in the Neotropics.</title>
        <authorList>
            <person name="Ferrari R."/>
            <person name="Ricardo P.C."/>
            <person name="Dias F.C."/>
            <person name="Araujo N.S."/>
            <person name="Soares D.O."/>
            <person name="Zhou Q.-S."/>
            <person name="Zhu C.-D."/>
            <person name="Coutinho L."/>
            <person name="Airas M.C."/>
            <person name="Batista T.M."/>
        </authorList>
    </citation>
    <scope>NUCLEOTIDE SEQUENCE [LARGE SCALE GENOMIC DNA]</scope>
    <source>
        <strain evidence="4">ASF017062</strain>
        <tissue evidence="4">Abdomen</tissue>
    </source>
</reference>
<protein>
    <submittedName>
        <fullName evidence="4">Uncharacterized protein</fullName>
    </submittedName>
</protein>
<evidence type="ECO:0000313" key="5">
    <source>
        <dbReference type="Proteomes" id="UP001432146"/>
    </source>
</evidence>
<keyword evidence="2" id="KW-0472">Membrane</keyword>
<feature type="region of interest" description="Disordered" evidence="1">
    <location>
        <begin position="33"/>
        <end position="104"/>
    </location>
</feature>